<evidence type="ECO:0000313" key="1">
    <source>
        <dbReference type="EMBL" id="CAB4572775.1"/>
    </source>
</evidence>
<accession>A0A6J6EBT1</accession>
<proteinExistence type="predicted"/>
<dbReference type="AlphaFoldDB" id="A0A6J6EBT1"/>
<dbReference type="PANTHER" id="PTHR47197">
    <property type="entry name" value="PROTEIN NIRF"/>
    <property type="match status" value="1"/>
</dbReference>
<protein>
    <submittedName>
        <fullName evidence="1">Unannotated protein</fullName>
    </submittedName>
</protein>
<dbReference type="InterPro" id="IPR011048">
    <property type="entry name" value="Haem_d1_sf"/>
</dbReference>
<organism evidence="1">
    <name type="scientific">freshwater metagenome</name>
    <dbReference type="NCBI Taxonomy" id="449393"/>
    <lineage>
        <taxon>unclassified sequences</taxon>
        <taxon>metagenomes</taxon>
        <taxon>ecological metagenomes</taxon>
    </lineage>
</organism>
<dbReference type="InterPro" id="IPR015943">
    <property type="entry name" value="WD40/YVTN_repeat-like_dom_sf"/>
</dbReference>
<dbReference type="InterPro" id="IPR051200">
    <property type="entry name" value="Host-pathogen_enzymatic-act"/>
</dbReference>
<name>A0A6J6EBT1_9ZZZZ</name>
<dbReference type="NCBIfam" id="TIGR02276">
    <property type="entry name" value="beta_rpt_yvtn"/>
    <property type="match status" value="1"/>
</dbReference>
<dbReference type="SUPFAM" id="SSF51004">
    <property type="entry name" value="C-terminal (heme d1) domain of cytochrome cd1-nitrite reductase"/>
    <property type="match status" value="1"/>
</dbReference>
<dbReference type="EMBL" id="CAEZTJ010000122">
    <property type="protein sequence ID" value="CAB4572775.1"/>
    <property type="molecule type" value="Genomic_DNA"/>
</dbReference>
<gene>
    <name evidence="1" type="ORF">UFOPK1650_00798</name>
</gene>
<dbReference type="InterPro" id="IPR011964">
    <property type="entry name" value="YVTN_b-propeller_repeat"/>
</dbReference>
<dbReference type="Gene3D" id="2.130.10.10">
    <property type="entry name" value="YVTN repeat-like/Quinoprotein amine dehydrogenase"/>
    <property type="match status" value="2"/>
</dbReference>
<dbReference type="PANTHER" id="PTHR47197:SF3">
    <property type="entry name" value="DIHYDRO-HEME D1 DEHYDROGENASE"/>
    <property type="match status" value="1"/>
</dbReference>
<sequence length="362" mass="39818">MRSITKSIAILLASLLISISAPVHAEEKSVADRTMRLVKTITGDIAPKSVRASGNGLVSAHNMMYRHSVTIYDAKTLELKVTVPDRVRLSDFGYSKFPSEVRGAPVEGTYSPDGKYLYVTNYAMYGQGFTKEGTDTCKPSDGYDRAFLYRIELEKFTIDKVYRVGVVPKVVEISSDNRFILVSNWCSYDVSIISTEVDRVVKTVPIGRYPRGITISSDSRYGYVAEMGGSSIHRIDLTDFSTVRIPIGSNPRALQLSADDSTLYATLNLSGQVVALDLASQKVIKRVRTGSAARSLVLSDDGSTLFVVNYGSGTLAKVGTDDFKVLEKKKVCKEPIGVTFEKNFDRTWVACYGGAIKVFDNR</sequence>
<reference evidence="1" key="1">
    <citation type="submission" date="2020-05" db="EMBL/GenBank/DDBJ databases">
        <authorList>
            <person name="Chiriac C."/>
            <person name="Salcher M."/>
            <person name="Ghai R."/>
            <person name="Kavagutti S V."/>
        </authorList>
    </citation>
    <scope>NUCLEOTIDE SEQUENCE</scope>
</reference>